<dbReference type="AlphaFoldDB" id="A0A508WT05"/>
<keyword evidence="1" id="KW-0812">Transmembrane</keyword>
<keyword evidence="1" id="KW-1133">Transmembrane helix</keyword>
<evidence type="ECO:0000256" key="1">
    <source>
        <dbReference type="SAM" id="Phobius"/>
    </source>
</evidence>
<keyword evidence="1" id="KW-0472">Membrane</keyword>
<feature type="transmembrane region" description="Helical" evidence="1">
    <location>
        <begin position="138"/>
        <end position="159"/>
    </location>
</feature>
<feature type="transmembrane region" description="Helical" evidence="1">
    <location>
        <begin position="165"/>
        <end position="185"/>
    </location>
</feature>
<feature type="transmembrane region" description="Helical" evidence="1">
    <location>
        <begin position="50"/>
        <end position="69"/>
    </location>
</feature>
<gene>
    <name evidence="2" type="ORF">EMEDMD4_170009</name>
</gene>
<name>A0A508WT05_9HYPH</name>
<proteinExistence type="predicted"/>
<dbReference type="EMBL" id="CABFNB010000079">
    <property type="protein sequence ID" value="VTZ60516.1"/>
    <property type="molecule type" value="Genomic_DNA"/>
</dbReference>
<feature type="transmembrane region" description="Helical" evidence="1">
    <location>
        <begin position="81"/>
        <end position="102"/>
    </location>
</feature>
<sequence>MREVRQMAANAEDGGRGRPWRRAAWGAAAALMLLPWLAMQVTGEVAWDEADFAILGAMLAGSGGIYELATRISANGAYRAAVGVALATAFFLIWMNFALGIIGTEDEPANLLYVCVPAVGIIGVFIARLRPNGMARALFATSLAQGLVAAVAVSAGMGYPESPPLEILGVNALFVALWLASASLFRQAARVRTPSRSQL</sequence>
<evidence type="ECO:0000313" key="2">
    <source>
        <dbReference type="EMBL" id="VTZ60516.1"/>
    </source>
</evidence>
<feature type="transmembrane region" description="Helical" evidence="1">
    <location>
        <begin position="108"/>
        <end position="126"/>
    </location>
</feature>
<reference evidence="2" key="1">
    <citation type="submission" date="2019-06" db="EMBL/GenBank/DDBJ databases">
        <authorList>
            <person name="Le Quere A."/>
            <person name="Colella S."/>
        </authorList>
    </citation>
    <scope>NUCLEOTIDE SEQUENCE</scope>
    <source>
        <strain evidence="2">EmedicaeMD41</strain>
    </source>
</reference>
<organism evidence="2">
    <name type="scientific">Sinorhizobium medicae</name>
    <dbReference type="NCBI Taxonomy" id="110321"/>
    <lineage>
        <taxon>Bacteria</taxon>
        <taxon>Pseudomonadati</taxon>
        <taxon>Pseudomonadota</taxon>
        <taxon>Alphaproteobacteria</taxon>
        <taxon>Hyphomicrobiales</taxon>
        <taxon>Rhizobiaceae</taxon>
        <taxon>Sinorhizobium/Ensifer group</taxon>
        <taxon>Sinorhizobium</taxon>
    </lineage>
</organism>
<dbReference type="Proteomes" id="UP000507954">
    <property type="component" value="Unassembled WGS sequence"/>
</dbReference>
<feature type="transmembrane region" description="Helical" evidence="1">
    <location>
        <begin position="20"/>
        <end position="38"/>
    </location>
</feature>
<protein>
    <submittedName>
        <fullName evidence="2">Uncharacterized protein</fullName>
    </submittedName>
</protein>
<accession>A0A508WT05</accession>